<evidence type="ECO:0000256" key="1">
    <source>
        <dbReference type="SAM" id="Phobius"/>
    </source>
</evidence>
<keyword evidence="1" id="KW-0812">Transmembrane</keyword>
<dbReference type="Proteomes" id="UP000198992">
    <property type="component" value="Unassembled WGS sequence"/>
</dbReference>
<organism evidence="2 3">
    <name type="scientific">Bradyrhizobium erythrophlei</name>
    <dbReference type="NCBI Taxonomy" id="1437360"/>
    <lineage>
        <taxon>Bacteria</taxon>
        <taxon>Pseudomonadati</taxon>
        <taxon>Pseudomonadota</taxon>
        <taxon>Alphaproteobacteria</taxon>
        <taxon>Hyphomicrobiales</taxon>
        <taxon>Nitrobacteraceae</taxon>
        <taxon>Bradyrhizobium</taxon>
    </lineage>
</organism>
<dbReference type="RefSeq" id="WP_092119169.1">
    <property type="nucleotide sequence ID" value="NZ_FNTH01000001.1"/>
</dbReference>
<protein>
    <submittedName>
        <fullName evidence="2">Uncharacterized protein</fullName>
    </submittedName>
</protein>
<keyword evidence="1" id="KW-1133">Transmembrane helix</keyword>
<accession>A0A1H4ZUB3</accession>
<reference evidence="2 3" key="1">
    <citation type="submission" date="2016-10" db="EMBL/GenBank/DDBJ databases">
        <authorList>
            <person name="de Groot N.N."/>
        </authorList>
    </citation>
    <scope>NUCLEOTIDE SEQUENCE [LARGE SCALE GENOMIC DNA]</scope>
    <source>
        <strain evidence="2 3">MT12</strain>
    </source>
</reference>
<feature type="transmembrane region" description="Helical" evidence="1">
    <location>
        <begin position="12"/>
        <end position="32"/>
    </location>
</feature>
<dbReference type="AlphaFoldDB" id="A0A1H4ZUB3"/>
<evidence type="ECO:0000313" key="2">
    <source>
        <dbReference type="EMBL" id="SED33051.1"/>
    </source>
</evidence>
<gene>
    <name evidence="2" type="ORF">SAMN05444164_4457</name>
</gene>
<proteinExistence type="predicted"/>
<keyword evidence="1" id="KW-0472">Membrane</keyword>
<sequence length="138" mass="15273">MTSIARTLTLSLGMAAAVIFFAALGLVFWLFIAKEPERSACFAAAYVLGRATEVNPGNSLTVRPTARLEELNPKARICGTSDASGMPERLPGRRLFSRIRLRTDDARWRYRTTPDVNPALRRGGLISFFRKQCASRPA</sequence>
<dbReference type="EMBL" id="FNTH01000001">
    <property type="protein sequence ID" value="SED33051.1"/>
    <property type="molecule type" value="Genomic_DNA"/>
</dbReference>
<name>A0A1H4ZUB3_9BRAD</name>
<evidence type="ECO:0000313" key="3">
    <source>
        <dbReference type="Proteomes" id="UP000198992"/>
    </source>
</evidence>